<dbReference type="KEGG" id="bnm:BALAC2494_02004"/>
<accession>A0A806FJA3</accession>
<sequence>MSRVIIAESACMGSPYEWMSDYHMIAKFGLC</sequence>
<protein>
    <submittedName>
        <fullName evidence="1">Uncharacterized protein</fullName>
    </submittedName>
</protein>
<organism evidence="1 2">
    <name type="scientific">Bifidobacterium animalis subsp. lactis CNCM I-2494</name>
    <dbReference type="NCBI Taxonomy" id="1042403"/>
    <lineage>
        <taxon>Bacteria</taxon>
        <taxon>Bacillati</taxon>
        <taxon>Actinomycetota</taxon>
        <taxon>Actinomycetes</taxon>
        <taxon>Bifidobacteriales</taxon>
        <taxon>Bifidobacteriaceae</taxon>
        <taxon>Bifidobacterium</taxon>
    </lineage>
</organism>
<name>A0A806FJA3_BIFAN</name>
<dbReference type="Proteomes" id="UP000008394">
    <property type="component" value="Chromosome"/>
</dbReference>
<evidence type="ECO:0000313" key="2">
    <source>
        <dbReference type="Proteomes" id="UP000008394"/>
    </source>
</evidence>
<dbReference type="EMBL" id="CP002915">
    <property type="protein sequence ID" value="AEK29919.1"/>
    <property type="molecule type" value="Genomic_DNA"/>
</dbReference>
<dbReference type="AlphaFoldDB" id="A0A806FJA3"/>
<proteinExistence type="predicted"/>
<evidence type="ECO:0000313" key="1">
    <source>
        <dbReference type="EMBL" id="AEK29919.1"/>
    </source>
</evidence>
<gene>
    <name evidence="1" type="ORF">BALAC2494_02004</name>
</gene>
<reference evidence="1 2" key="1">
    <citation type="journal article" date="2011" name="J. Bacteriol.">
        <title>Genome Sequence of the Probiotic Strain Bifidobacterium animalis subsp. lactis CNCM I-2494.</title>
        <authorList>
            <person name="Chervaux C."/>
            <person name="Grimaldi C."/>
            <person name="Bolotin A."/>
            <person name="Quinquis B."/>
            <person name="Legrain-Raspaud S."/>
            <person name="van Hylckama Vlieg J.E."/>
            <person name="Denariaz G."/>
            <person name="Smokvina T."/>
        </authorList>
    </citation>
    <scope>NUCLEOTIDE SEQUENCE [LARGE SCALE GENOMIC DNA]</scope>
    <source>
        <strain evidence="1 2">CNCM I-2494</strain>
    </source>
</reference>